<dbReference type="RefSeq" id="WP_131001299.1">
    <property type="nucleotide sequence ID" value="NZ_JBHSZR010000002.1"/>
</dbReference>
<name>A0A4Q9GLB7_9HYPH</name>
<evidence type="ECO:0000313" key="3">
    <source>
        <dbReference type="Proteomes" id="UP000291613"/>
    </source>
</evidence>
<feature type="domain" description="YjiS-like" evidence="1">
    <location>
        <begin position="7"/>
        <end position="42"/>
    </location>
</feature>
<evidence type="ECO:0000313" key="2">
    <source>
        <dbReference type="EMBL" id="TBN55048.1"/>
    </source>
</evidence>
<organism evidence="2 3">
    <name type="scientific">Hansschlegelia quercus</name>
    <dbReference type="NCBI Taxonomy" id="2528245"/>
    <lineage>
        <taxon>Bacteria</taxon>
        <taxon>Pseudomonadati</taxon>
        <taxon>Pseudomonadota</taxon>
        <taxon>Alphaproteobacteria</taxon>
        <taxon>Hyphomicrobiales</taxon>
        <taxon>Methylopilaceae</taxon>
        <taxon>Hansschlegelia</taxon>
    </lineage>
</organism>
<dbReference type="Proteomes" id="UP000291613">
    <property type="component" value="Unassembled WGS sequence"/>
</dbReference>
<keyword evidence="3" id="KW-1185">Reference proteome</keyword>
<protein>
    <submittedName>
        <fullName evidence="2">DUF1127 domain-containing protein</fullName>
    </submittedName>
</protein>
<reference evidence="2 3" key="1">
    <citation type="submission" date="2019-02" db="EMBL/GenBank/DDBJ databases">
        <title>Hansschlegelia quercus sp. nov., a novel methylotrophic bacterium from buds of oak (Quercus robur L.).</title>
        <authorList>
            <person name="Agafonova N.V."/>
            <person name="Kaparullina E.N."/>
            <person name="Grouzdev D.S."/>
            <person name="Doronina N.V."/>
        </authorList>
    </citation>
    <scope>NUCLEOTIDE SEQUENCE [LARGE SCALE GENOMIC DNA]</scope>
    <source>
        <strain evidence="2 3">Dub</strain>
    </source>
</reference>
<dbReference type="EMBL" id="SIUB01000001">
    <property type="protein sequence ID" value="TBN55048.1"/>
    <property type="molecule type" value="Genomic_DNA"/>
</dbReference>
<proteinExistence type="predicted"/>
<sequence>MLFWSFLLKRYQVWKIYRSTYAELANLDDRTLADINVGRSEIAAISRRAALRAVAA</sequence>
<accession>A0A4Q9GLB7</accession>
<dbReference type="InterPro" id="IPR009506">
    <property type="entry name" value="YjiS-like"/>
</dbReference>
<dbReference type="OrthoDB" id="8116725at2"/>
<dbReference type="Pfam" id="PF06568">
    <property type="entry name" value="YjiS-like"/>
    <property type="match status" value="1"/>
</dbReference>
<gene>
    <name evidence="2" type="ORF">EYR15_02585</name>
</gene>
<dbReference type="AlphaFoldDB" id="A0A4Q9GLB7"/>
<evidence type="ECO:0000259" key="1">
    <source>
        <dbReference type="Pfam" id="PF06568"/>
    </source>
</evidence>
<comment type="caution">
    <text evidence="2">The sequence shown here is derived from an EMBL/GenBank/DDBJ whole genome shotgun (WGS) entry which is preliminary data.</text>
</comment>